<accession>A0AAP0EPN2</accession>
<keyword evidence="2" id="KW-1185">Reference proteome</keyword>
<dbReference type="AlphaFoldDB" id="A0AAP0EPN2"/>
<comment type="caution">
    <text evidence="1">The sequence shown here is derived from an EMBL/GenBank/DDBJ whole genome shotgun (WGS) entry which is preliminary data.</text>
</comment>
<gene>
    <name evidence="1" type="ORF">Sjap_022838</name>
</gene>
<dbReference type="Proteomes" id="UP001417504">
    <property type="component" value="Unassembled WGS sequence"/>
</dbReference>
<evidence type="ECO:0000313" key="2">
    <source>
        <dbReference type="Proteomes" id="UP001417504"/>
    </source>
</evidence>
<sequence>MERSGRLALAIVLNKGVRWLMFALHRGEEISFALPAQSVATAAGQPLNNSILQKGFKWKV</sequence>
<evidence type="ECO:0000313" key="1">
    <source>
        <dbReference type="EMBL" id="KAK9097341.1"/>
    </source>
</evidence>
<reference evidence="1 2" key="1">
    <citation type="submission" date="2024-01" db="EMBL/GenBank/DDBJ databases">
        <title>Genome assemblies of Stephania.</title>
        <authorList>
            <person name="Yang L."/>
        </authorList>
    </citation>
    <scope>NUCLEOTIDE SEQUENCE [LARGE SCALE GENOMIC DNA]</scope>
    <source>
        <strain evidence="1">QJT</strain>
        <tissue evidence="1">Leaf</tissue>
    </source>
</reference>
<proteinExistence type="predicted"/>
<organism evidence="1 2">
    <name type="scientific">Stephania japonica</name>
    <dbReference type="NCBI Taxonomy" id="461633"/>
    <lineage>
        <taxon>Eukaryota</taxon>
        <taxon>Viridiplantae</taxon>
        <taxon>Streptophyta</taxon>
        <taxon>Embryophyta</taxon>
        <taxon>Tracheophyta</taxon>
        <taxon>Spermatophyta</taxon>
        <taxon>Magnoliopsida</taxon>
        <taxon>Ranunculales</taxon>
        <taxon>Menispermaceae</taxon>
        <taxon>Menispermoideae</taxon>
        <taxon>Cissampelideae</taxon>
        <taxon>Stephania</taxon>
    </lineage>
</organism>
<dbReference type="EMBL" id="JBBNAE010000009">
    <property type="protein sequence ID" value="KAK9097341.1"/>
    <property type="molecule type" value="Genomic_DNA"/>
</dbReference>
<name>A0AAP0EPN2_9MAGN</name>
<protein>
    <submittedName>
        <fullName evidence="1">Uncharacterized protein</fullName>
    </submittedName>
</protein>